<dbReference type="Proteomes" id="UP000614460">
    <property type="component" value="Unassembled WGS sequence"/>
</dbReference>
<accession>A0A8H9KWL3</accession>
<gene>
    <name evidence="2" type="ORF">GCM10011516_27930</name>
</gene>
<keyword evidence="1" id="KW-1133">Transmembrane helix</keyword>
<feature type="transmembrane region" description="Helical" evidence="1">
    <location>
        <begin position="80"/>
        <end position="100"/>
    </location>
</feature>
<evidence type="ECO:0000313" key="2">
    <source>
        <dbReference type="EMBL" id="GGE28633.1"/>
    </source>
</evidence>
<keyword evidence="1" id="KW-0812">Transmembrane</keyword>
<evidence type="ECO:0000256" key="1">
    <source>
        <dbReference type="SAM" id="Phobius"/>
    </source>
</evidence>
<evidence type="ECO:0000313" key="3">
    <source>
        <dbReference type="Proteomes" id="UP000614460"/>
    </source>
</evidence>
<keyword evidence="1" id="KW-0472">Membrane</keyword>
<sequence length="115" mass="13324">MEEEKDKIKGYMQLAKLEMPFDDFDSKVMARIEKIEADKASISKSKKYALIFFAAGTFFGICINYLFSEFILPKVADVNIKNYLSIFSQMLYVILVVLLSDKILKLKRMRFGSEI</sequence>
<name>A0A8H9KWL3_9SPHI</name>
<organism evidence="2 3">
    <name type="scientific">Sphingobacterium cellulitidis</name>
    <dbReference type="NCBI Taxonomy" id="1768011"/>
    <lineage>
        <taxon>Bacteria</taxon>
        <taxon>Pseudomonadati</taxon>
        <taxon>Bacteroidota</taxon>
        <taxon>Sphingobacteriia</taxon>
        <taxon>Sphingobacteriales</taxon>
        <taxon>Sphingobacteriaceae</taxon>
        <taxon>Sphingobacterium</taxon>
    </lineage>
</organism>
<dbReference type="EMBL" id="BMKM01000008">
    <property type="protein sequence ID" value="GGE28633.1"/>
    <property type="molecule type" value="Genomic_DNA"/>
</dbReference>
<keyword evidence="3" id="KW-1185">Reference proteome</keyword>
<reference evidence="2" key="1">
    <citation type="journal article" date="2014" name="Int. J. Syst. Evol. Microbiol.">
        <title>Complete genome sequence of Corynebacterium casei LMG S-19264T (=DSM 44701T), isolated from a smear-ripened cheese.</title>
        <authorList>
            <consortium name="US DOE Joint Genome Institute (JGI-PGF)"/>
            <person name="Walter F."/>
            <person name="Albersmeier A."/>
            <person name="Kalinowski J."/>
            <person name="Ruckert C."/>
        </authorList>
    </citation>
    <scope>NUCLEOTIDE SEQUENCE</scope>
    <source>
        <strain evidence="2">CGMCC 1.15966</strain>
    </source>
</reference>
<reference evidence="2" key="2">
    <citation type="submission" date="2020-09" db="EMBL/GenBank/DDBJ databases">
        <authorList>
            <person name="Sun Q."/>
            <person name="Zhou Y."/>
        </authorList>
    </citation>
    <scope>NUCLEOTIDE SEQUENCE</scope>
    <source>
        <strain evidence="2">CGMCC 1.15966</strain>
    </source>
</reference>
<feature type="transmembrane region" description="Helical" evidence="1">
    <location>
        <begin position="48"/>
        <end position="68"/>
    </location>
</feature>
<dbReference type="AlphaFoldDB" id="A0A8H9KWL3"/>
<protein>
    <submittedName>
        <fullName evidence="2">Uncharacterized protein</fullName>
    </submittedName>
</protein>
<proteinExistence type="predicted"/>
<dbReference type="RefSeq" id="WP_182498214.1">
    <property type="nucleotide sequence ID" value="NZ_BMKM01000008.1"/>
</dbReference>
<comment type="caution">
    <text evidence="2">The sequence shown here is derived from an EMBL/GenBank/DDBJ whole genome shotgun (WGS) entry which is preliminary data.</text>
</comment>